<protein>
    <recommendedName>
        <fullName evidence="2">AMP-binding enzyme C-terminal domain-containing protein</fullName>
    </recommendedName>
</protein>
<dbReference type="EMBL" id="LAZR01063694">
    <property type="protein sequence ID" value="KKK59003.1"/>
    <property type="molecule type" value="Genomic_DNA"/>
</dbReference>
<evidence type="ECO:0008006" key="2">
    <source>
        <dbReference type="Google" id="ProtNLM"/>
    </source>
</evidence>
<dbReference type="InterPro" id="IPR045851">
    <property type="entry name" value="AMP-bd_C_sf"/>
</dbReference>
<proteinExistence type="predicted"/>
<dbReference type="AlphaFoldDB" id="A0A0F8WQT4"/>
<organism evidence="1">
    <name type="scientific">marine sediment metagenome</name>
    <dbReference type="NCBI Taxonomy" id="412755"/>
    <lineage>
        <taxon>unclassified sequences</taxon>
        <taxon>metagenomes</taxon>
        <taxon>ecological metagenomes</taxon>
    </lineage>
</organism>
<feature type="non-terminal residue" evidence="1">
    <location>
        <position position="1"/>
    </location>
</feature>
<accession>A0A0F8WQT4</accession>
<name>A0A0F8WQT4_9ZZZZ</name>
<sequence>KEFCRQNVSPYKVPKFIEWRKELPETLVGKVLRKDLKDIEAKRRGEEV</sequence>
<gene>
    <name evidence="1" type="ORF">LCGC14_3038730</name>
</gene>
<reference evidence="1" key="1">
    <citation type="journal article" date="2015" name="Nature">
        <title>Complex archaea that bridge the gap between prokaryotes and eukaryotes.</title>
        <authorList>
            <person name="Spang A."/>
            <person name="Saw J.H."/>
            <person name="Jorgensen S.L."/>
            <person name="Zaremba-Niedzwiedzka K."/>
            <person name="Martijn J."/>
            <person name="Lind A.E."/>
            <person name="van Eijk R."/>
            <person name="Schleper C."/>
            <person name="Guy L."/>
            <person name="Ettema T.J."/>
        </authorList>
    </citation>
    <scope>NUCLEOTIDE SEQUENCE</scope>
</reference>
<evidence type="ECO:0000313" key="1">
    <source>
        <dbReference type="EMBL" id="KKK59003.1"/>
    </source>
</evidence>
<comment type="caution">
    <text evidence="1">The sequence shown here is derived from an EMBL/GenBank/DDBJ whole genome shotgun (WGS) entry which is preliminary data.</text>
</comment>
<dbReference type="SUPFAM" id="SSF56801">
    <property type="entry name" value="Acetyl-CoA synthetase-like"/>
    <property type="match status" value="1"/>
</dbReference>
<dbReference type="Gene3D" id="3.30.300.30">
    <property type="match status" value="1"/>
</dbReference>